<comment type="caution">
    <text evidence="1">The sequence shown here is derived from an EMBL/GenBank/DDBJ whole genome shotgun (WGS) entry which is preliminary data.</text>
</comment>
<dbReference type="VEuPathDB" id="FungiDB:RhiirA1_461361"/>
<accession>A0A2N0NI14</accession>
<reference evidence="1 2" key="1">
    <citation type="submission" date="2016-04" db="EMBL/GenBank/DDBJ databases">
        <title>Genome analyses suggest a sexual origin of heterokaryosis in a supposedly ancient asexual fungus.</title>
        <authorList>
            <person name="Ropars J."/>
            <person name="Sedzielewska K."/>
            <person name="Noel J."/>
            <person name="Charron P."/>
            <person name="Farinelli L."/>
            <person name="Marton T."/>
            <person name="Kruger M."/>
            <person name="Pelin A."/>
            <person name="Brachmann A."/>
            <person name="Corradi N."/>
        </authorList>
    </citation>
    <scope>NUCLEOTIDE SEQUENCE [LARGE SCALE GENOMIC DNA]</scope>
    <source>
        <strain evidence="1 2">A5</strain>
    </source>
</reference>
<dbReference type="EMBL" id="LLXJ01006438">
    <property type="protein sequence ID" value="PKB94222.1"/>
    <property type="molecule type" value="Genomic_DNA"/>
</dbReference>
<evidence type="ECO:0000313" key="2">
    <source>
        <dbReference type="Proteomes" id="UP000232722"/>
    </source>
</evidence>
<dbReference type="AlphaFoldDB" id="A0A2N0NI14"/>
<protein>
    <submittedName>
        <fullName evidence="1">Uncharacterized protein</fullName>
    </submittedName>
</protein>
<proteinExistence type="predicted"/>
<name>A0A2N0NI14_9GLOM</name>
<dbReference type="Proteomes" id="UP000232722">
    <property type="component" value="Unassembled WGS sequence"/>
</dbReference>
<organism evidence="1 2">
    <name type="scientific">Rhizophagus irregularis</name>
    <dbReference type="NCBI Taxonomy" id="588596"/>
    <lineage>
        <taxon>Eukaryota</taxon>
        <taxon>Fungi</taxon>
        <taxon>Fungi incertae sedis</taxon>
        <taxon>Mucoromycota</taxon>
        <taxon>Glomeromycotina</taxon>
        <taxon>Glomeromycetes</taxon>
        <taxon>Glomerales</taxon>
        <taxon>Glomeraceae</taxon>
        <taxon>Rhizophagus</taxon>
    </lineage>
</organism>
<reference evidence="1 2" key="2">
    <citation type="submission" date="2017-09" db="EMBL/GenBank/DDBJ databases">
        <title>Extensive intraspecific genome diversity in a model arbuscular mycorrhizal fungus.</title>
        <authorList>
            <person name="Chen E.C."/>
            <person name="Morin E."/>
            <person name="Beaudet D."/>
            <person name="Noel J."/>
            <person name="Ndikumana S."/>
            <person name="Charron P."/>
            <person name="St-Onge C."/>
            <person name="Giorgi J."/>
            <person name="Grigoriev I.V."/>
            <person name="Roux C."/>
            <person name="Martin F.M."/>
            <person name="Corradi N."/>
        </authorList>
    </citation>
    <scope>NUCLEOTIDE SEQUENCE [LARGE SCALE GENOMIC DNA]</scope>
    <source>
        <strain evidence="1 2">A5</strain>
    </source>
</reference>
<evidence type="ECO:0000313" key="1">
    <source>
        <dbReference type="EMBL" id="PKB94222.1"/>
    </source>
</evidence>
<gene>
    <name evidence="1" type="ORF">RhiirA5_439285</name>
</gene>
<sequence>MERILQIADSFYMLNDIKINKKKSALLIRFKEKKRLNNEINLQLGNEEIGIQPVQHNGSERFLGVWINMYNKNKHIQQQVKNKINDKEILGEIMDIRLTSIQNLLLLENNPLYNDTIIERFKVEGEPITVRLIISKDIYLNNFRFLQNSNIRYIDQIISLSKRYLLTIKELEDRKYVRLNLKGKLSANINNYEQIRGIEIIPVIANTKKDVPIIIELNTRGSLQAVFGRTRKVLPGRLLIAMHMIPIITIEDKDLILEECQGCNITTWLDVENEWILENPDGSVG</sequence>